<accession>A0A0H2R562</accession>
<keyword evidence="2" id="KW-1185">Reference proteome</keyword>
<dbReference type="Gene3D" id="3.40.1350.10">
    <property type="match status" value="1"/>
</dbReference>
<dbReference type="Proteomes" id="UP000053477">
    <property type="component" value="Unassembled WGS sequence"/>
</dbReference>
<dbReference type="AlphaFoldDB" id="A0A0H2R562"/>
<dbReference type="OrthoDB" id="10002170at2759"/>
<evidence type="ECO:0000313" key="1">
    <source>
        <dbReference type="EMBL" id="KLO06920.1"/>
    </source>
</evidence>
<proteinExistence type="predicted"/>
<sequence>FPALASLAKSYSQVASSLFATYNDLLNGAQLEDLAVIDLPECKRDALKGRRPNSLHLFQL</sequence>
<dbReference type="InParanoid" id="A0A0H2R562"/>
<dbReference type="InterPro" id="IPR011856">
    <property type="entry name" value="tRNA_endonuc-like_dom_sf"/>
</dbReference>
<feature type="non-terminal residue" evidence="1">
    <location>
        <position position="1"/>
    </location>
</feature>
<name>A0A0H2R562_9AGAM</name>
<evidence type="ECO:0000313" key="2">
    <source>
        <dbReference type="Proteomes" id="UP000053477"/>
    </source>
</evidence>
<protein>
    <submittedName>
        <fullName evidence="1">Uncharacterized protein</fullName>
    </submittedName>
</protein>
<gene>
    <name evidence="1" type="ORF">SCHPADRAFT_793344</name>
</gene>
<feature type="non-terminal residue" evidence="1">
    <location>
        <position position="60"/>
    </location>
</feature>
<reference evidence="1 2" key="1">
    <citation type="submission" date="2015-04" db="EMBL/GenBank/DDBJ databases">
        <title>Complete genome sequence of Schizopora paradoxa KUC8140, a cosmopolitan wood degrader in East Asia.</title>
        <authorList>
            <consortium name="DOE Joint Genome Institute"/>
            <person name="Min B."/>
            <person name="Park H."/>
            <person name="Jang Y."/>
            <person name="Kim J.-J."/>
            <person name="Kim K.H."/>
            <person name="Pangilinan J."/>
            <person name="Lipzen A."/>
            <person name="Riley R."/>
            <person name="Grigoriev I.V."/>
            <person name="Spatafora J.W."/>
            <person name="Choi I.-G."/>
        </authorList>
    </citation>
    <scope>NUCLEOTIDE SEQUENCE [LARGE SCALE GENOMIC DNA]</scope>
    <source>
        <strain evidence="1 2">KUC8140</strain>
    </source>
</reference>
<organism evidence="1 2">
    <name type="scientific">Schizopora paradoxa</name>
    <dbReference type="NCBI Taxonomy" id="27342"/>
    <lineage>
        <taxon>Eukaryota</taxon>
        <taxon>Fungi</taxon>
        <taxon>Dikarya</taxon>
        <taxon>Basidiomycota</taxon>
        <taxon>Agaricomycotina</taxon>
        <taxon>Agaricomycetes</taxon>
        <taxon>Hymenochaetales</taxon>
        <taxon>Schizoporaceae</taxon>
        <taxon>Schizopora</taxon>
    </lineage>
</organism>
<dbReference type="GO" id="GO:0003676">
    <property type="term" value="F:nucleic acid binding"/>
    <property type="evidence" value="ECO:0007669"/>
    <property type="project" value="InterPro"/>
</dbReference>
<dbReference type="EMBL" id="KQ086172">
    <property type="protein sequence ID" value="KLO06920.1"/>
    <property type="molecule type" value="Genomic_DNA"/>
</dbReference>